<dbReference type="Proteomes" id="UP000002872">
    <property type="component" value="Unassembled WGS sequence"/>
</dbReference>
<reference evidence="1" key="1">
    <citation type="submission" date="2011-01" db="EMBL/GenBank/DDBJ databases">
        <title>The Genome Sequence of Nematocida parisii strain ERTm3.</title>
        <authorList>
            <consortium name="The Broad Institute Genome Sequencing Platform"/>
            <consortium name="The Broad Institute Genome Sequencing Center for Infectious Disease"/>
            <person name="Cuomo C."/>
            <person name="Troemel E."/>
            <person name="Young S.K."/>
            <person name="Zeng Q."/>
            <person name="Gargeya S."/>
            <person name="Fitzgerald M."/>
            <person name="Haas B."/>
            <person name="Abouelleil A."/>
            <person name="Alvarado L."/>
            <person name="Arachchi H.M."/>
            <person name="Berlin A."/>
            <person name="Chapman S.B."/>
            <person name="Gearin G."/>
            <person name="Goldberg J."/>
            <person name="Griggs A."/>
            <person name="Gujja S."/>
            <person name="Hansen M."/>
            <person name="Heiman D."/>
            <person name="Howarth C."/>
            <person name="Larimer J."/>
            <person name="Lui A."/>
            <person name="MacDonald P.J.P."/>
            <person name="McCowen C."/>
            <person name="Montmayeur A."/>
            <person name="Murphy C."/>
            <person name="Neiman D."/>
            <person name="Pearson M."/>
            <person name="Priest M."/>
            <person name="Roberts A."/>
            <person name="Saif S."/>
            <person name="Shea T."/>
            <person name="Sisk P."/>
            <person name="Stolte C."/>
            <person name="Sykes S."/>
            <person name="Wortman J."/>
            <person name="Nusbaum C."/>
            <person name="Birren B."/>
        </authorList>
    </citation>
    <scope>NUCLEOTIDE SEQUENCE</scope>
    <source>
        <strain evidence="1">ERTm3</strain>
    </source>
</reference>
<sequence length="66" mass="8038">MKIFPSTIKQEEEILEIILNEREEIIIYDTIYKKYTLNMIQCVEIFIEEYSTNKFITFLKELSIIK</sequence>
<dbReference type="VEuPathDB" id="MicrosporidiaDB:NEQG_01188"/>
<evidence type="ECO:0000313" key="2">
    <source>
        <dbReference type="Proteomes" id="UP000002872"/>
    </source>
</evidence>
<evidence type="ECO:0000313" key="1">
    <source>
        <dbReference type="EMBL" id="EIJ88498.1"/>
    </source>
</evidence>
<dbReference type="AlphaFoldDB" id="I3EH01"/>
<dbReference type="OMA" id="IFPINAV"/>
<dbReference type="InParanoid" id="I3EH01"/>
<keyword evidence="2" id="KW-1185">Reference proteome</keyword>
<proteinExistence type="predicted"/>
<name>I3EH01_NEMP3</name>
<accession>I3EH01</accession>
<dbReference type="OrthoDB" id="10424723at2759"/>
<dbReference type="EMBL" id="GL870878">
    <property type="protein sequence ID" value="EIJ88498.1"/>
    <property type="molecule type" value="Genomic_DNA"/>
</dbReference>
<organism evidence="1 2">
    <name type="scientific">Nematocida parisii (strain ERTm3)</name>
    <name type="common">Nematode killer fungus</name>
    <dbReference type="NCBI Taxonomy" id="935791"/>
    <lineage>
        <taxon>Eukaryota</taxon>
        <taxon>Fungi</taxon>
        <taxon>Fungi incertae sedis</taxon>
        <taxon>Microsporidia</taxon>
        <taxon>Nematocida</taxon>
    </lineage>
</organism>
<gene>
    <name evidence="1" type="ORF">NEQG_01188</name>
</gene>
<protein>
    <submittedName>
        <fullName evidence="1">Uncharacterized protein</fullName>
    </submittedName>
</protein>
<dbReference type="HOGENOM" id="CLU_2758373_0_0_1"/>